<feature type="transmembrane region" description="Helical" evidence="3">
    <location>
        <begin position="231"/>
        <end position="248"/>
    </location>
</feature>
<feature type="transmembrane region" description="Helical" evidence="3">
    <location>
        <begin position="208"/>
        <end position="225"/>
    </location>
</feature>
<evidence type="ECO:0000313" key="4">
    <source>
        <dbReference type="EMBL" id="MBE1160437.1"/>
    </source>
</evidence>
<protein>
    <recommendedName>
        <fullName evidence="6">Tetratricopeptide repeat protein</fullName>
    </recommendedName>
</protein>
<dbReference type="InterPro" id="IPR011990">
    <property type="entry name" value="TPR-like_helical_dom_sf"/>
</dbReference>
<dbReference type="PANTHER" id="PTHR44227:SF3">
    <property type="entry name" value="PROTEIN O-MANNOSYL-TRANSFERASE TMTC4"/>
    <property type="match status" value="1"/>
</dbReference>
<evidence type="ECO:0000256" key="3">
    <source>
        <dbReference type="SAM" id="Phobius"/>
    </source>
</evidence>
<feature type="transmembrane region" description="Helical" evidence="3">
    <location>
        <begin position="35"/>
        <end position="53"/>
    </location>
</feature>
<feature type="transmembrane region" description="Helical" evidence="3">
    <location>
        <begin position="416"/>
        <end position="434"/>
    </location>
</feature>
<gene>
    <name evidence="4" type="ORF">IGX34_08545</name>
</gene>
<feature type="transmembrane region" description="Helical" evidence="3">
    <location>
        <begin position="391"/>
        <end position="409"/>
    </location>
</feature>
<feature type="transmembrane region" description="Helical" evidence="3">
    <location>
        <begin position="332"/>
        <end position="354"/>
    </location>
</feature>
<feature type="transmembrane region" description="Helical" evidence="3">
    <location>
        <begin position="361"/>
        <end position="379"/>
    </location>
</feature>
<keyword evidence="5" id="KW-1185">Reference proteome</keyword>
<dbReference type="EMBL" id="JACZZA010000004">
    <property type="protein sequence ID" value="MBE1160437.1"/>
    <property type="molecule type" value="Genomic_DNA"/>
</dbReference>
<sequence length="670" mass="74478">MLSKGRRKAAFDYLAPLQQRIPYLMQPSNALNKNNVLLIAGLCVLTALVYWPALSGGFIFDDYPIFAENPAAHISSWHWQAWKALWAWSEINVQRPLTIFTFALNYACGSGTFGFKATNLVIHLVNALLVLSLTHRLLQRCWQSDAPAPAQLNYWAAGIAVAWAVHPLQVSAVMYVVQRMELMGFTFTLLSLLAYWHARDRQMRGQRAWPWLLLSVALIVVGYGAKETIVLVPGYALLLELLVFQFQAQNRALERAWKLCYGIGAACAVLVLAIYLVPHYASPAYYAGRNFDASQRELSQLRILCQYLGWILLPLPSQLHFYYDDYQASTGLLHPISTLLGALVLLGLLALAAAMRKRRPLLALGIGWFLVAHAITSSPLPLELVFEHRNYPALLGIAMAVADLVWLLAQRTHSRLPAAMACIFIANLCFLTTLRAATWGRPLQLAVSLAQAAPNSSRAALDLARRYIAMSGDDPGNQLYGLGFKELARASALPQTTALPEEALIIQTALHPNQSPDPAIWWSRLQSKLQTQAPNAENYRVLYNLTDQRLTANPGIDAGQLAKTYEVAIARNPQRVSLHVQYAELAANALQDQNLALQQWQIVVRLENADPAYIVQLGTYLADHHRAQEAQAVLDDALRQRPSLRNDADFSTLQTRLSKLDRGTAQPSAN</sequence>
<name>A0ABR9G8U1_9GAMM</name>
<reference evidence="4 5" key="1">
    <citation type="submission" date="2020-09" db="EMBL/GenBank/DDBJ databases">
        <title>Dyella sp. 7MK23 isolated from forest soil.</title>
        <authorList>
            <person name="Fu J."/>
        </authorList>
    </citation>
    <scope>NUCLEOTIDE SEQUENCE [LARGE SCALE GENOMIC DNA]</scope>
    <source>
        <strain evidence="4 5">7MK23</strain>
    </source>
</reference>
<proteinExistence type="predicted"/>
<keyword evidence="2" id="KW-0802">TPR repeat</keyword>
<dbReference type="InterPro" id="IPR052346">
    <property type="entry name" value="O-mannosyl-transferase_TMTC"/>
</dbReference>
<dbReference type="Proteomes" id="UP000651010">
    <property type="component" value="Unassembled WGS sequence"/>
</dbReference>
<dbReference type="PANTHER" id="PTHR44227">
    <property type="match status" value="1"/>
</dbReference>
<evidence type="ECO:0000256" key="2">
    <source>
        <dbReference type="ARBA" id="ARBA00022803"/>
    </source>
</evidence>
<organism evidence="4 5">
    <name type="scientific">Dyella acidiphila</name>
    <dbReference type="NCBI Taxonomy" id="2775866"/>
    <lineage>
        <taxon>Bacteria</taxon>
        <taxon>Pseudomonadati</taxon>
        <taxon>Pseudomonadota</taxon>
        <taxon>Gammaproteobacteria</taxon>
        <taxon>Lysobacterales</taxon>
        <taxon>Rhodanobacteraceae</taxon>
        <taxon>Dyella</taxon>
    </lineage>
</organism>
<dbReference type="SUPFAM" id="SSF48452">
    <property type="entry name" value="TPR-like"/>
    <property type="match status" value="1"/>
</dbReference>
<dbReference type="RefSeq" id="WP_192555303.1">
    <property type="nucleotide sequence ID" value="NZ_JACZZA010000004.1"/>
</dbReference>
<feature type="transmembrane region" description="Helical" evidence="3">
    <location>
        <begin position="260"/>
        <end position="281"/>
    </location>
</feature>
<evidence type="ECO:0008006" key="6">
    <source>
        <dbReference type="Google" id="ProtNLM"/>
    </source>
</evidence>
<keyword evidence="3" id="KW-1133">Transmembrane helix</keyword>
<evidence type="ECO:0000256" key="1">
    <source>
        <dbReference type="ARBA" id="ARBA00022737"/>
    </source>
</evidence>
<keyword evidence="3" id="KW-0472">Membrane</keyword>
<accession>A0ABR9G8U1</accession>
<keyword evidence="1" id="KW-0677">Repeat</keyword>
<evidence type="ECO:0000313" key="5">
    <source>
        <dbReference type="Proteomes" id="UP000651010"/>
    </source>
</evidence>
<keyword evidence="3" id="KW-0812">Transmembrane</keyword>
<comment type="caution">
    <text evidence="4">The sequence shown here is derived from an EMBL/GenBank/DDBJ whole genome shotgun (WGS) entry which is preliminary data.</text>
</comment>
<feature type="transmembrane region" description="Helical" evidence="3">
    <location>
        <begin position="150"/>
        <end position="166"/>
    </location>
</feature>
<feature type="transmembrane region" description="Helical" evidence="3">
    <location>
        <begin position="120"/>
        <end position="138"/>
    </location>
</feature>